<dbReference type="CDD" id="cd00093">
    <property type="entry name" value="HTH_XRE"/>
    <property type="match status" value="1"/>
</dbReference>
<dbReference type="EMBL" id="JACOPL010000003">
    <property type="protein sequence ID" value="MBC5724743.1"/>
    <property type="molecule type" value="Genomic_DNA"/>
</dbReference>
<gene>
    <name evidence="2" type="ORF">H8S45_04615</name>
</gene>
<dbReference type="SMART" id="SM00530">
    <property type="entry name" value="HTH_XRE"/>
    <property type="match status" value="1"/>
</dbReference>
<evidence type="ECO:0000313" key="3">
    <source>
        <dbReference type="Proteomes" id="UP000606499"/>
    </source>
</evidence>
<accession>A0A923LU64</accession>
<keyword evidence="3" id="KW-1185">Reference proteome</keyword>
<evidence type="ECO:0000259" key="1">
    <source>
        <dbReference type="PROSITE" id="PS50943"/>
    </source>
</evidence>
<dbReference type="RefSeq" id="WP_186949703.1">
    <property type="nucleotide sequence ID" value="NZ_JACOPL010000003.1"/>
</dbReference>
<dbReference type="PROSITE" id="PS50943">
    <property type="entry name" value="HTH_CROC1"/>
    <property type="match status" value="1"/>
</dbReference>
<protein>
    <submittedName>
        <fullName evidence="2">Helix-turn-helix transcriptional regulator</fullName>
    </submittedName>
</protein>
<feature type="domain" description="HTH cro/C1-type" evidence="1">
    <location>
        <begin position="11"/>
        <end position="60"/>
    </location>
</feature>
<dbReference type="Proteomes" id="UP000606499">
    <property type="component" value="Unassembled WGS sequence"/>
</dbReference>
<evidence type="ECO:0000313" key="2">
    <source>
        <dbReference type="EMBL" id="MBC5724743.1"/>
    </source>
</evidence>
<reference evidence="2" key="1">
    <citation type="submission" date="2020-08" db="EMBL/GenBank/DDBJ databases">
        <title>Genome public.</title>
        <authorList>
            <person name="Liu C."/>
            <person name="Sun Q."/>
        </authorList>
    </citation>
    <scope>NUCLEOTIDE SEQUENCE</scope>
    <source>
        <strain evidence="2">NSJ-28</strain>
    </source>
</reference>
<organism evidence="2 3">
    <name type="scientific">Agathobaculum faecis</name>
    <dbReference type="NCBI Taxonomy" id="2763013"/>
    <lineage>
        <taxon>Bacteria</taxon>
        <taxon>Bacillati</taxon>
        <taxon>Bacillota</taxon>
        <taxon>Clostridia</taxon>
        <taxon>Eubacteriales</taxon>
        <taxon>Butyricicoccaceae</taxon>
        <taxon>Agathobaculum</taxon>
    </lineage>
</organism>
<dbReference type="AlphaFoldDB" id="A0A923LU64"/>
<sequence length="151" mass="17475">MQNYQNIYQTAREGAGLTQEAAAERLGWSVRCLQDIEQAIREPSPEKAAQMAAAYRAPWLRGYYCNRCPLGCVWHRPESNVELQQLALEVGLEAEDYEQERRDAHDLARIALDRKIDDAEYPRYQAIQRRMLRRAYLAEMASIAGETQVER</sequence>
<dbReference type="InterPro" id="IPR001387">
    <property type="entry name" value="Cro/C1-type_HTH"/>
</dbReference>
<proteinExistence type="predicted"/>
<dbReference type="SUPFAM" id="SSF47413">
    <property type="entry name" value="lambda repressor-like DNA-binding domains"/>
    <property type="match status" value="1"/>
</dbReference>
<comment type="caution">
    <text evidence="2">The sequence shown here is derived from an EMBL/GenBank/DDBJ whole genome shotgun (WGS) entry which is preliminary data.</text>
</comment>
<name>A0A923LU64_9FIRM</name>
<dbReference type="Gene3D" id="1.10.260.40">
    <property type="entry name" value="lambda repressor-like DNA-binding domains"/>
    <property type="match status" value="1"/>
</dbReference>
<dbReference type="InterPro" id="IPR010982">
    <property type="entry name" value="Lambda_DNA-bd_dom_sf"/>
</dbReference>
<dbReference type="GO" id="GO:0003677">
    <property type="term" value="F:DNA binding"/>
    <property type="evidence" value="ECO:0007669"/>
    <property type="project" value="InterPro"/>
</dbReference>
<dbReference type="Pfam" id="PF13560">
    <property type="entry name" value="HTH_31"/>
    <property type="match status" value="1"/>
</dbReference>